<dbReference type="Proteomes" id="UP000241462">
    <property type="component" value="Unassembled WGS sequence"/>
</dbReference>
<accession>A0A2T3ADE7</accession>
<evidence type="ECO:0000313" key="1">
    <source>
        <dbReference type="EMBL" id="PSR92336.1"/>
    </source>
</evidence>
<dbReference type="EMBL" id="KZ678407">
    <property type="protein sequence ID" value="PSR92336.1"/>
    <property type="molecule type" value="Genomic_DNA"/>
</dbReference>
<dbReference type="InParanoid" id="A0A2T3ADE7"/>
<dbReference type="AlphaFoldDB" id="A0A2T3ADE7"/>
<keyword evidence="2" id="KW-1185">Reference proteome</keyword>
<name>A0A2T3ADE7_9PEZI</name>
<protein>
    <submittedName>
        <fullName evidence="1">Uncharacterized protein</fullName>
    </submittedName>
</protein>
<proteinExistence type="predicted"/>
<gene>
    <name evidence="1" type="ORF">BD289DRAFT_181478</name>
</gene>
<reference evidence="1 2" key="1">
    <citation type="journal article" date="2018" name="Mycol. Prog.">
        <title>Coniella lustricola, a new species from submerged detritus.</title>
        <authorList>
            <person name="Raudabaugh D.B."/>
            <person name="Iturriaga T."/>
            <person name="Carver A."/>
            <person name="Mondo S."/>
            <person name="Pangilinan J."/>
            <person name="Lipzen A."/>
            <person name="He G."/>
            <person name="Amirebrahimi M."/>
            <person name="Grigoriev I.V."/>
            <person name="Miller A.N."/>
        </authorList>
    </citation>
    <scope>NUCLEOTIDE SEQUENCE [LARGE SCALE GENOMIC DNA]</scope>
    <source>
        <strain evidence="1 2">B22-T-1</strain>
    </source>
</reference>
<organism evidence="1 2">
    <name type="scientific">Coniella lustricola</name>
    <dbReference type="NCBI Taxonomy" id="2025994"/>
    <lineage>
        <taxon>Eukaryota</taxon>
        <taxon>Fungi</taxon>
        <taxon>Dikarya</taxon>
        <taxon>Ascomycota</taxon>
        <taxon>Pezizomycotina</taxon>
        <taxon>Sordariomycetes</taxon>
        <taxon>Sordariomycetidae</taxon>
        <taxon>Diaporthales</taxon>
        <taxon>Schizoparmaceae</taxon>
        <taxon>Coniella</taxon>
    </lineage>
</organism>
<sequence length="95" mass="10552">MTGVFVGSALLLSYTYMVAFRLLDWSSLINMLPSFSTACPLSFLLSTRSLFSSFSHSHGTFAFFLDSTTRVLRVGGESLQLCIHIGIASRRSHRQ</sequence>
<evidence type="ECO:0000313" key="2">
    <source>
        <dbReference type="Proteomes" id="UP000241462"/>
    </source>
</evidence>